<organism evidence="3 4">
    <name type="scientific">Pseudodesulfovibrio methanolicus</name>
    <dbReference type="NCBI Taxonomy" id="3126690"/>
    <lineage>
        <taxon>Bacteria</taxon>
        <taxon>Pseudomonadati</taxon>
        <taxon>Thermodesulfobacteriota</taxon>
        <taxon>Desulfovibrionia</taxon>
        <taxon>Desulfovibrionales</taxon>
        <taxon>Desulfovibrionaceae</taxon>
    </lineage>
</organism>
<sequence>MTRDLFDTDQFLSSLAHDRELAVELIDAFLEDCPKRVAELTEALGAGDIVQGTKLAHSLKGMCGVVRADVLGRLALEMEHAGRDGKLEVVRDRLDLFTGSLDQARELMLRFRNNG</sequence>
<dbReference type="PROSITE" id="PS50894">
    <property type="entry name" value="HPT"/>
    <property type="match status" value="1"/>
</dbReference>
<evidence type="ECO:0000313" key="3">
    <source>
        <dbReference type="EMBL" id="WWX22769.1"/>
    </source>
</evidence>
<reference evidence="3 4" key="1">
    <citation type="submission" date="2024-03" db="EMBL/GenBank/DDBJ databases">
        <title>Phenotype and Genome Characterization of a Sulfate-Reducing Bacterium Pseudodesulfovibrio sp. strain 5S69, isolated from Petroleum Reservoir in Tatarstan (Russia).</title>
        <authorList>
            <person name="Bidzhieva S.K."/>
            <person name="Kadnikov V."/>
            <person name="Tourova T.P."/>
            <person name="Samigullina S.R."/>
            <person name="Sokolova D.S."/>
            <person name="Poltaraus A.B."/>
            <person name="Avtukh A.N."/>
            <person name="Tereshina V.M."/>
            <person name="Mardanov A.V."/>
            <person name="Nazina T.N."/>
        </authorList>
    </citation>
    <scope>NUCLEOTIDE SEQUENCE [LARGE SCALE GENOMIC DNA]</scope>
    <source>
        <strain evidence="3 4">5S69</strain>
    </source>
</reference>
<evidence type="ECO:0000256" key="1">
    <source>
        <dbReference type="PROSITE-ProRule" id="PRU00110"/>
    </source>
</evidence>
<feature type="modified residue" description="Phosphohistidine" evidence="1">
    <location>
        <position position="57"/>
    </location>
</feature>
<dbReference type="InterPro" id="IPR008207">
    <property type="entry name" value="Sig_transdc_His_kin_Hpt_dom"/>
</dbReference>
<keyword evidence="4" id="KW-1185">Reference proteome</keyword>
<evidence type="ECO:0000259" key="2">
    <source>
        <dbReference type="PROSITE" id="PS50894"/>
    </source>
</evidence>
<dbReference type="EMBL" id="CP146609">
    <property type="protein sequence ID" value="WWX22769.1"/>
    <property type="molecule type" value="Genomic_DNA"/>
</dbReference>
<feature type="domain" description="HPt" evidence="2">
    <location>
        <begin position="18"/>
        <end position="111"/>
    </location>
</feature>
<dbReference type="RefSeq" id="WP_338668486.1">
    <property type="nucleotide sequence ID" value="NZ_CP146609.1"/>
</dbReference>
<dbReference type="SMART" id="SM00073">
    <property type="entry name" value="HPT"/>
    <property type="match status" value="1"/>
</dbReference>
<evidence type="ECO:0000313" key="4">
    <source>
        <dbReference type="Proteomes" id="UP001385389"/>
    </source>
</evidence>
<dbReference type="InterPro" id="IPR036641">
    <property type="entry name" value="HPT_dom_sf"/>
</dbReference>
<dbReference type="Gene3D" id="1.20.120.160">
    <property type="entry name" value="HPT domain"/>
    <property type="match status" value="1"/>
</dbReference>
<accession>A0ABZ2J0P4</accession>
<proteinExistence type="predicted"/>
<dbReference type="Proteomes" id="UP001385389">
    <property type="component" value="Chromosome"/>
</dbReference>
<protein>
    <submittedName>
        <fullName evidence="3">Hpt domain-containing protein</fullName>
    </submittedName>
</protein>
<dbReference type="CDD" id="cd00088">
    <property type="entry name" value="HPT"/>
    <property type="match status" value="1"/>
</dbReference>
<dbReference type="Pfam" id="PF01627">
    <property type="entry name" value="Hpt"/>
    <property type="match status" value="1"/>
</dbReference>
<keyword evidence="1" id="KW-0597">Phosphoprotein</keyword>
<dbReference type="SUPFAM" id="SSF47226">
    <property type="entry name" value="Histidine-containing phosphotransfer domain, HPT domain"/>
    <property type="match status" value="1"/>
</dbReference>
<gene>
    <name evidence="3" type="ORF">V8V93_00895</name>
</gene>
<name>A0ABZ2J0P4_9BACT</name>